<evidence type="ECO:0000259" key="1">
    <source>
        <dbReference type="Pfam" id="PF09347"/>
    </source>
</evidence>
<dbReference type="PANTHER" id="PTHR31527:SF0">
    <property type="entry name" value="RE64534P"/>
    <property type="match status" value="1"/>
</dbReference>
<evidence type="ECO:0000313" key="2">
    <source>
        <dbReference type="EMBL" id="THY20675.1"/>
    </source>
</evidence>
<dbReference type="AlphaFoldDB" id="A0A4S9KX98"/>
<dbReference type="Pfam" id="PF09347">
    <property type="entry name" value="DUF1989"/>
    <property type="match status" value="1"/>
</dbReference>
<proteinExistence type="predicted"/>
<dbReference type="PANTHER" id="PTHR31527">
    <property type="entry name" value="RE64534P"/>
    <property type="match status" value="1"/>
</dbReference>
<dbReference type="Proteomes" id="UP000306584">
    <property type="component" value="Unassembled WGS sequence"/>
</dbReference>
<organism evidence="2 3">
    <name type="scientific">Aureobasidium pullulans</name>
    <name type="common">Black yeast</name>
    <name type="synonym">Pullularia pullulans</name>
    <dbReference type="NCBI Taxonomy" id="5580"/>
    <lineage>
        <taxon>Eukaryota</taxon>
        <taxon>Fungi</taxon>
        <taxon>Dikarya</taxon>
        <taxon>Ascomycota</taxon>
        <taxon>Pezizomycotina</taxon>
        <taxon>Dothideomycetes</taxon>
        <taxon>Dothideomycetidae</taxon>
        <taxon>Dothideales</taxon>
        <taxon>Saccotheciaceae</taxon>
        <taxon>Aureobasidium</taxon>
    </lineage>
</organism>
<name>A0A4S9KX98_AURPU</name>
<dbReference type="EMBL" id="QZBD01000290">
    <property type="protein sequence ID" value="THY20675.1"/>
    <property type="molecule type" value="Genomic_DNA"/>
</dbReference>
<dbReference type="InterPro" id="IPR018959">
    <property type="entry name" value="DUF1989"/>
</dbReference>
<sequence length="270" mass="30373">MQAFKIPPTSPLFVDRELYDRIAKADRTLIEDHIVPPRSGWAWKVPAGSICRITCAEGAQIGDLNIWNAHNPKEHLWTNRSKQFYSAHLTIGDRLVSNIPYLRPLVTITGDSLHEIKNKGSWGVHDILGTRSNALLGGEPFDYHCHSNLVRAILPFGLSESDVHDNVNIFQITDLDEQGRYRLHPSPAKKGDYFEMFAEIDLLFALSTCPAGDESTFGWDAEKMKSTCLPLQVLVFTVEGKDLEGWKRPVSAQELYKGMHGLRIPVGEDH</sequence>
<comment type="caution">
    <text evidence="2">The sequence shown here is derived from an EMBL/GenBank/DDBJ whole genome shotgun (WGS) entry which is preliminary data.</text>
</comment>
<protein>
    <recommendedName>
        <fullName evidence="1">DUF1989 domain-containing protein</fullName>
    </recommendedName>
</protein>
<accession>A0A4S9KX98</accession>
<gene>
    <name evidence="2" type="ORF">D6D01_06651</name>
</gene>
<feature type="domain" description="DUF1989" evidence="1">
    <location>
        <begin position="34"/>
        <end position="203"/>
    </location>
</feature>
<reference evidence="2 3" key="1">
    <citation type="submission" date="2018-10" db="EMBL/GenBank/DDBJ databases">
        <title>Fifty Aureobasidium pullulans genomes reveal a recombining polyextremotolerant generalist.</title>
        <authorList>
            <person name="Gostincar C."/>
            <person name="Turk M."/>
            <person name="Zajc J."/>
            <person name="Gunde-Cimerman N."/>
        </authorList>
    </citation>
    <scope>NUCLEOTIDE SEQUENCE [LARGE SCALE GENOMIC DNA]</scope>
    <source>
        <strain evidence="2 3">EXF-6604</strain>
    </source>
</reference>
<evidence type="ECO:0000313" key="3">
    <source>
        <dbReference type="Proteomes" id="UP000306584"/>
    </source>
</evidence>